<proteinExistence type="predicted"/>
<sequence>MQSLLVILIVITGIILPTQVKGEREDYILLISSYNSNSSWAKTLEASFRQELKKNDCPYPVYSEYLNTDCLLHRKSGFKVPVSF</sequence>
<dbReference type="AlphaFoldDB" id="A0A413IF92"/>
<reference evidence="1 2" key="1">
    <citation type="submission" date="2018-08" db="EMBL/GenBank/DDBJ databases">
        <title>A genome reference for cultivated species of the human gut microbiota.</title>
        <authorList>
            <person name="Zou Y."/>
            <person name="Xue W."/>
            <person name="Luo G."/>
        </authorList>
    </citation>
    <scope>NUCLEOTIDE SEQUENCE [LARGE SCALE GENOMIC DNA]</scope>
    <source>
        <strain evidence="1 2">OF03-11</strain>
    </source>
</reference>
<gene>
    <name evidence="1" type="ORF">DXA53_04045</name>
</gene>
<organism evidence="1 2">
    <name type="scientific">Odoribacter splanchnicus</name>
    <dbReference type="NCBI Taxonomy" id="28118"/>
    <lineage>
        <taxon>Bacteria</taxon>
        <taxon>Pseudomonadati</taxon>
        <taxon>Bacteroidota</taxon>
        <taxon>Bacteroidia</taxon>
        <taxon>Bacteroidales</taxon>
        <taxon>Odoribacteraceae</taxon>
        <taxon>Odoribacter</taxon>
    </lineage>
</organism>
<accession>A0A413IF92</accession>
<name>A0A413IF92_9BACT</name>
<evidence type="ECO:0000313" key="2">
    <source>
        <dbReference type="Proteomes" id="UP000284434"/>
    </source>
</evidence>
<evidence type="ECO:0000313" key="1">
    <source>
        <dbReference type="EMBL" id="RGY09028.1"/>
    </source>
</evidence>
<dbReference type="EMBL" id="QSCO01000004">
    <property type="protein sequence ID" value="RGY09028.1"/>
    <property type="molecule type" value="Genomic_DNA"/>
</dbReference>
<protein>
    <submittedName>
        <fullName evidence="1">Uncharacterized protein</fullName>
    </submittedName>
</protein>
<comment type="caution">
    <text evidence="1">The sequence shown here is derived from an EMBL/GenBank/DDBJ whole genome shotgun (WGS) entry which is preliminary data.</text>
</comment>
<dbReference type="Proteomes" id="UP000284434">
    <property type="component" value="Unassembled WGS sequence"/>
</dbReference>